<evidence type="ECO:0000313" key="1">
    <source>
        <dbReference type="EMBL" id="KAF9465384.1"/>
    </source>
</evidence>
<organism evidence="1 2">
    <name type="scientific">Collybia nuda</name>
    <dbReference type="NCBI Taxonomy" id="64659"/>
    <lineage>
        <taxon>Eukaryota</taxon>
        <taxon>Fungi</taxon>
        <taxon>Dikarya</taxon>
        <taxon>Basidiomycota</taxon>
        <taxon>Agaricomycotina</taxon>
        <taxon>Agaricomycetes</taxon>
        <taxon>Agaricomycetidae</taxon>
        <taxon>Agaricales</taxon>
        <taxon>Tricholomatineae</taxon>
        <taxon>Clitocybaceae</taxon>
        <taxon>Collybia</taxon>
    </lineage>
</organism>
<protein>
    <submittedName>
        <fullName evidence="1">Uncharacterized protein</fullName>
    </submittedName>
</protein>
<accession>A0A9P6CLY3</accession>
<reference evidence="1" key="1">
    <citation type="submission" date="2020-11" db="EMBL/GenBank/DDBJ databases">
        <authorList>
            <consortium name="DOE Joint Genome Institute"/>
            <person name="Ahrendt S."/>
            <person name="Riley R."/>
            <person name="Andreopoulos W."/>
            <person name="Labutti K."/>
            <person name="Pangilinan J."/>
            <person name="Ruiz-Duenas F.J."/>
            <person name="Barrasa J.M."/>
            <person name="Sanchez-Garcia M."/>
            <person name="Camarero S."/>
            <person name="Miyauchi S."/>
            <person name="Serrano A."/>
            <person name="Linde D."/>
            <person name="Babiker R."/>
            <person name="Drula E."/>
            <person name="Ayuso-Fernandez I."/>
            <person name="Pacheco R."/>
            <person name="Padilla G."/>
            <person name="Ferreira P."/>
            <person name="Barriuso J."/>
            <person name="Kellner H."/>
            <person name="Castanera R."/>
            <person name="Alfaro M."/>
            <person name="Ramirez L."/>
            <person name="Pisabarro A.G."/>
            <person name="Kuo A."/>
            <person name="Tritt A."/>
            <person name="Lipzen A."/>
            <person name="He G."/>
            <person name="Yan M."/>
            <person name="Ng V."/>
            <person name="Cullen D."/>
            <person name="Martin F."/>
            <person name="Rosso M.-N."/>
            <person name="Henrissat B."/>
            <person name="Hibbett D."/>
            <person name="Martinez A.T."/>
            <person name="Grigoriev I.V."/>
        </authorList>
    </citation>
    <scope>NUCLEOTIDE SEQUENCE</scope>
    <source>
        <strain evidence="1">CBS 247.69</strain>
    </source>
</reference>
<name>A0A9P6CLY3_9AGAR</name>
<proteinExistence type="predicted"/>
<dbReference type="Proteomes" id="UP000807353">
    <property type="component" value="Unassembled WGS sequence"/>
</dbReference>
<gene>
    <name evidence="1" type="ORF">BDZ94DRAFT_395382</name>
</gene>
<dbReference type="AlphaFoldDB" id="A0A9P6CLY3"/>
<keyword evidence="2" id="KW-1185">Reference proteome</keyword>
<sequence length="151" mass="17281">MIAHLFALGDPLSQRWRYQCSQLFPLSERSRRNSIGTNLWWLTFVSRHLSMENSTLPWHIVQTGNNELQAKSEPAITSTVHTADTSLYVYQDHSAIPTTIWVAHWSIHSGWAMPTIADYETQPRNSGVQTNSVIYTMNIHGVISQKTKISW</sequence>
<comment type="caution">
    <text evidence="1">The sequence shown here is derived from an EMBL/GenBank/DDBJ whole genome shotgun (WGS) entry which is preliminary data.</text>
</comment>
<dbReference type="EMBL" id="MU150248">
    <property type="protein sequence ID" value="KAF9465384.1"/>
    <property type="molecule type" value="Genomic_DNA"/>
</dbReference>
<evidence type="ECO:0000313" key="2">
    <source>
        <dbReference type="Proteomes" id="UP000807353"/>
    </source>
</evidence>